<dbReference type="Proteomes" id="UP000549343">
    <property type="component" value="Unassembled WGS sequence"/>
</dbReference>
<organism evidence="3 4">
    <name type="scientific">Actinomadura livida</name>
    <dbReference type="NCBI Taxonomy" id="79909"/>
    <lineage>
        <taxon>Bacteria</taxon>
        <taxon>Bacillati</taxon>
        <taxon>Actinomycetota</taxon>
        <taxon>Actinomycetes</taxon>
        <taxon>Streptosporangiales</taxon>
        <taxon>Thermomonosporaceae</taxon>
        <taxon>Actinomadura</taxon>
    </lineage>
</organism>
<feature type="region of interest" description="Disordered" evidence="1">
    <location>
        <begin position="75"/>
        <end position="97"/>
    </location>
</feature>
<dbReference type="RefSeq" id="WP_184882053.1">
    <property type="nucleotide sequence ID" value="NZ_BAAAHD010000023.1"/>
</dbReference>
<dbReference type="AlphaFoldDB" id="A0A7W7MXD3"/>
<evidence type="ECO:0000313" key="5">
    <source>
        <dbReference type="Proteomes" id="UP001501427"/>
    </source>
</evidence>
<dbReference type="EMBL" id="JACHMV010000001">
    <property type="protein sequence ID" value="MBB4773764.1"/>
    <property type="molecule type" value="Genomic_DNA"/>
</dbReference>
<proteinExistence type="predicted"/>
<evidence type="ECO:0000313" key="2">
    <source>
        <dbReference type="EMBL" id="GAA0561699.1"/>
    </source>
</evidence>
<evidence type="ECO:0000313" key="4">
    <source>
        <dbReference type="Proteomes" id="UP000549343"/>
    </source>
</evidence>
<evidence type="ECO:0000256" key="1">
    <source>
        <dbReference type="SAM" id="MobiDB-lite"/>
    </source>
</evidence>
<comment type="caution">
    <text evidence="3">The sequence shown here is derived from an EMBL/GenBank/DDBJ whole genome shotgun (WGS) entry which is preliminary data.</text>
</comment>
<keyword evidence="5" id="KW-1185">Reference proteome</keyword>
<sequence length="97" mass="10423">MIGKLHSWGLKSSHMYSAGIASVGLAFASWAASNRLEAAGVDRADRWGIFIGEWAPTFFAIGVALRLEESHDQAAMEASGQRGRAEERVGAAQSTMR</sequence>
<name>A0A7W7MXD3_9ACTN</name>
<reference evidence="2" key="3">
    <citation type="submission" date="2023-12" db="EMBL/GenBank/DDBJ databases">
        <authorList>
            <person name="Sun Q."/>
            <person name="Inoue M."/>
        </authorList>
    </citation>
    <scope>NUCLEOTIDE SEQUENCE</scope>
    <source>
        <strain evidence="2">JCM 10667</strain>
    </source>
</reference>
<gene>
    <name evidence="3" type="ORF">F4557_002182</name>
    <name evidence="2" type="ORF">GCM10009546_24810</name>
</gene>
<dbReference type="Proteomes" id="UP001501427">
    <property type="component" value="Unassembled WGS sequence"/>
</dbReference>
<keyword evidence="3" id="KW-0238">DNA-binding</keyword>
<dbReference type="EMBL" id="BAAAHD010000023">
    <property type="protein sequence ID" value="GAA0561699.1"/>
    <property type="molecule type" value="Genomic_DNA"/>
</dbReference>
<accession>A0A7W7MXD3</accession>
<reference evidence="2 5" key="1">
    <citation type="journal article" date="2019" name="Int. J. Syst. Evol. Microbiol.">
        <title>The Global Catalogue of Microorganisms (GCM) 10K type strain sequencing project: providing services to taxonomists for standard genome sequencing and annotation.</title>
        <authorList>
            <consortium name="The Broad Institute Genomics Platform"/>
            <consortium name="The Broad Institute Genome Sequencing Center for Infectious Disease"/>
            <person name="Wu L."/>
            <person name="Ma J."/>
        </authorList>
    </citation>
    <scope>NUCLEOTIDE SEQUENCE [LARGE SCALE GENOMIC DNA]</scope>
    <source>
        <strain evidence="2 5">JCM 10667</strain>
    </source>
</reference>
<dbReference type="GO" id="GO:0003677">
    <property type="term" value="F:DNA binding"/>
    <property type="evidence" value="ECO:0007669"/>
    <property type="project" value="UniProtKB-KW"/>
</dbReference>
<protein>
    <submittedName>
        <fullName evidence="3">DNA-binding IclR family transcriptional regulator</fullName>
    </submittedName>
</protein>
<reference evidence="3 4" key="2">
    <citation type="submission" date="2020-08" db="EMBL/GenBank/DDBJ databases">
        <title>Sequencing the genomes of 1000 actinobacteria strains.</title>
        <authorList>
            <person name="Klenk H.-P."/>
        </authorList>
    </citation>
    <scope>NUCLEOTIDE SEQUENCE [LARGE SCALE GENOMIC DNA]</scope>
    <source>
        <strain evidence="3 4">DSM 44772</strain>
    </source>
</reference>
<evidence type="ECO:0000313" key="3">
    <source>
        <dbReference type="EMBL" id="MBB4773764.1"/>
    </source>
</evidence>